<evidence type="ECO:0000313" key="3">
    <source>
        <dbReference type="EMBL" id="QPC44568.1"/>
    </source>
</evidence>
<dbReference type="PANTHER" id="PTHR13847:SF289">
    <property type="entry name" value="GLYCINE OXIDASE"/>
    <property type="match status" value="1"/>
</dbReference>
<reference evidence="3 4" key="1">
    <citation type="submission" date="2020-06" db="EMBL/GenBank/DDBJ databases">
        <title>Genome sequence of 2 isolates from Red Sea Mangroves.</title>
        <authorList>
            <person name="Sefrji F."/>
            <person name="Michoud G."/>
            <person name="Merlino G."/>
            <person name="Daffonchio D."/>
        </authorList>
    </citation>
    <scope>NUCLEOTIDE SEQUENCE [LARGE SCALE GENOMIC DNA]</scope>
    <source>
        <strain evidence="3 4">R1DC25</strain>
    </source>
</reference>
<dbReference type="Proteomes" id="UP000593594">
    <property type="component" value="Chromosome"/>
</dbReference>
<dbReference type="GO" id="GO:0016491">
    <property type="term" value="F:oxidoreductase activity"/>
    <property type="evidence" value="ECO:0007669"/>
    <property type="project" value="UniProtKB-KW"/>
</dbReference>
<keyword evidence="1" id="KW-0560">Oxidoreductase</keyword>
<dbReference type="GO" id="GO:0005737">
    <property type="term" value="C:cytoplasm"/>
    <property type="evidence" value="ECO:0007669"/>
    <property type="project" value="TreeGrafter"/>
</dbReference>
<evidence type="ECO:0000259" key="2">
    <source>
        <dbReference type="Pfam" id="PF01266"/>
    </source>
</evidence>
<name>A0A7S8C6Z7_9HYPH</name>
<dbReference type="Gene3D" id="3.30.9.10">
    <property type="entry name" value="D-Amino Acid Oxidase, subunit A, domain 2"/>
    <property type="match status" value="1"/>
</dbReference>
<dbReference type="KEGG" id="kmn:HW532_18810"/>
<dbReference type="InterPro" id="IPR036188">
    <property type="entry name" value="FAD/NAD-bd_sf"/>
</dbReference>
<organism evidence="3 4">
    <name type="scientific">Kaustia mangrovi</name>
    <dbReference type="NCBI Taxonomy" id="2593653"/>
    <lineage>
        <taxon>Bacteria</taxon>
        <taxon>Pseudomonadati</taxon>
        <taxon>Pseudomonadota</taxon>
        <taxon>Alphaproteobacteria</taxon>
        <taxon>Hyphomicrobiales</taxon>
        <taxon>Parvibaculaceae</taxon>
        <taxon>Kaustia</taxon>
    </lineage>
</organism>
<dbReference type="RefSeq" id="WP_213161940.1">
    <property type="nucleotide sequence ID" value="NZ_CP058214.1"/>
</dbReference>
<evidence type="ECO:0000256" key="1">
    <source>
        <dbReference type="ARBA" id="ARBA00023002"/>
    </source>
</evidence>
<dbReference type="AlphaFoldDB" id="A0A7S8C6Z7"/>
<protein>
    <submittedName>
        <fullName evidence="3">FAD-binding oxidoreductase</fullName>
    </submittedName>
</protein>
<dbReference type="Gene3D" id="3.50.50.60">
    <property type="entry name" value="FAD/NAD(P)-binding domain"/>
    <property type="match status" value="2"/>
</dbReference>
<dbReference type="SUPFAM" id="SSF51905">
    <property type="entry name" value="FAD/NAD(P)-binding domain"/>
    <property type="match status" value="1"/>
</dbReference>
<feature type="domain" description="FAD dependent oxidoreductase" evidence="2">
    <location>
        <begin position="6"/>
        <end position="404"/>
    </location>
</feature>
<evidence type="ECO:0000313" key="4">
    <source>
        <dbReference type="Proteomes" id="UP000593594"/>
    </source>
</evidence>
<dbReference type="PANTHER" id="PTHR13847">
    <property type="entry name" value="SARCOSINE DEHYDROGENASE-RELATED"/>
    <property type="match status" value="1"/>
</dbReference>
<proteinExistence type="predicted"/>
<dbReference type="Pfam" id="PF01266">
    <property type="entry name" value="DAO"/>
    <property type="match status" value="1"/>
</dbReference>
<dbReference type="EMBL" id="CP058214">
    <property type="protein sequence ID" value="QPC44568.1"/>
    <property type="molecule type" value="Genomic_DNA"/>
</dbReference>
<keyword evidence="4" id="KW-1185">Reference proteome</keyword>
<dbReference type="SUPFAM" id="SSF54373">
    <property type="entry name" value="FAD-linked reductases, C-terminal domain"/>
    <property type="match status" value="1"/>
</dbReference>
<gene>
    <name evidence="3" type="ORF">HW532_18810</name>
</gene>
<sequence length="423" mass="45316">MGEPLRVVVIGAGIVGAFAARALVRDGQSVTIVDPGPPGGRQATSYGNGAWILESSLLPVSVPGLWRQVPGYLADPLGPFAIRWSHLWRAAPWLLRFVAAGSTVAKVEKTAAARYALTQGALGHYREEAAACGLCDLLRTDGLLSIYRDRADFEADALAWTLRARYGFSWQELEGGELHEFEPGLSADYGFGAHLASDANLTDPGAFVAGLVEGACRDGARLETVRATGFRFEGDRLRAVETEGGGEIVCDRALVTAGIHSRMLARQAGDRVPLETERGYHVVVPDPVHVPRHPIMPMDGKMAITMTRAGLRVAGQVELAGMEAEPDWRRADILAGYLPRVFPAFAGRMDGARIDRWMGHRPSTPDGLPCIGPSRRSPDVVYSFGHGHSGLAMGPISGRLAAELSAGRPPVVDPEPYGAQRFA</sequence>
<accession>A0A7S8C6Z7</accession>
<dbReference type="InterPro" id="IPR006076">
    <property type="entry name" value="FAD-dep_OxRdtase"/>
</dbReference>